<sequence>MTDSSLSDKAKKLLDELAKALSSLESQDDGKGNLKFDHEQVSPFVEPLLEAVGLKGWKFTVWMWHTSFKWEKLPAPVNIIPICNISDSARSEPGGAFKYGVMRRTDGKVTVVPRLAAIFAVPPISS</sequence>
<dbReference type="GeneID" id="83182254"/>
<reference evidence="1" key="2">
    <citation type="journal article" date="2023" name="IMA Fungus">
        <title>Comparative genomic study of the Penicillium genus elucidates a diverse pangenome and 15 lateral gene transfer events.</title>
        <authorList>
            <person name="Petersen C."/>
            <person name="Sorensen T."/>
            <person name="Nielsen M.R."/>
            <person name="Sondergaard T.E."/>
            <person name="Sorensen J.L."/>
            <person name="Fitzpatrick D.A."/>
            <person name="Frisvad J.C."/>
            <person name="Nielsen K.L."/>
        </authorList>
    </citation>
    <scope>NUCLEOTIDE SEQUENCE</scope>
    <source>
        <strain evidence="1">IBT 15544</strain>
    </source>
</reference>
<comment type="caution">
    <text evidence="1">The sequence shown here is derived from an EMBL/GenBank/DDBJ whole genome shotgun (WGS) entry which is preliminary data.</text>
</comment>
<dbReference type="EMBL" id="JAPQKR010000014">
    <property type="protein sequence ID" value="KAJ5198774.1"/>
    <property type="molecule type" value="Genomic_DNA"/>
</dbReference>
<dbReference type="Proteomes" id="UP001150904">
    <property type="component" value="Unassembled WGS sequence"/>
</dbReference>
<accession>A0A9W9MEE1</accession>
<evidence type="ECO:0000313" key="2">
    <source>
        <dbReference type="Proteomes" id="UP001150904"/>
    </source>
</evidence>
<name>A0A9W9MEE1_9EURO</name>
<reference evidence="1" key="1">
    <citation type="submission" date="2022-12" db="EMBL/GenBank/DDBJ databases">
        <authorList>
            <person name="Petersen C."/>
        </authorList>
    </citation>
    <scope>NUCLEOTIDE SEQUENCE</scope>
    <source>
        <strain evidence="1">IBT 15544</strain>
    </source>
</reference>
<dbReference type="RefSeq" id="XP_058307202.1">
    <property type="nucleotide sequence ID" value="XM_058454953.1"/>
</dbReference>
<protein>
    <submittedName>
        <fullName evidence="1">Uncharacterized protein</fullName>
    </submittedName>
</protein>
<dbReference type="OrthoDB" id="4239999at2759"/>
<gene>
    <name evidence="1" type="ORF">N7498_007891</name>
</gene>
<organism evidence="1 2">
    <name type="scientific">Penicillium cinerascens</name>
    <dbReference type="NCBI Taxonomy" id="70096"/>
    <lineage>
        <taxon>Eukaryota</taxon>
        <taxon>Fungi</taxon>
        <taxon>Dikarya</taxon>
        <taxon>Ascomycota</taxon>
        <taxon>Pezizomycotina</taxon>
        <taxon>Eurotiomycetes</taxon>
        <taxon>Eurotiomycetidae</taxon>
        <taxon>Eurotiales</taxon>
        <taxon>Aspergillaceae</taxon>
        <taxon>Penicillium</taxon>
    </lineage>
</organism>
<dbReference type="AlphaFoldDB" id="A0A9W9MEE1"/>
<keyword evidence="2" id="KW-1185">Reference proteome</keyword>
<proteinExistence type="predicted"/>
<evidence type="ECO:0000313" key="1">
    <source>
        <dbReference type="EMBL" id="KAJ5198774.1"/>
    </source>
</evidence>